<feature type="transmembrane region" description="Helical" evidence="10">
    <location>
        <begin position="274"/>
        <end position="295"/>
    </location>
</feature>
<dbReference type="InterPro" id="IPR011701">
    <property type="entry name" value="MFS"/>
</dbReference>
<dbReference type="AlphaFoldDB" id="A0A1W6YFD1"/>
<keyword evidence="5 10" id="KW-0812">Transmembrane</keyword>
<feature type="transmembrane region" description="Helical" evidence="10">
    <location>
        <begin position="163"/>
        <end position="181"/>
    </location>
</feature>
<evidence type="ECO:0000256" key="5">
    <source>
        <dbReference type="ARBA" id="ARBA00022692"/>
    </source>
</evidence>
<feature type="transmembrane region" description="Helical" evidence="10">
    <location>
        <begin position="87"/>
        <end position="105"/>
    </location>
</feature>
<accession>A0A1W6YFD1</accession>
<name>A0A1W6YFD1_9BORD</name>
<evidence type="ECO:0000256" key="2">
    <source>
        <dbReference type="ARBA" id="ARBA00008240"/>
    </source>
</evidence>
<dbReference type="STRING" id="1416806.CAL12_02140"/>
<dbReference type="PANTHER" id="PTHR43528:SF3">
    <property type="entry name" value="CITRATE-PROTON SYMPORTER"/>
    <property type="match status" value="1"/>
</dbReference>
<feature type="transmembrane region" description="Helical" evidence="10">
    <location>
        <begin position="369"/>
        <end position="393"/>
    </location>
</feature>
<dbReference type="OrthoDB" id="6766492at2"/>
<evidence type="ECO:0000256" key="4">
    <source>
        <dbReference type="ARBA" id="ARBA00022475"/>
    </source>
</evidence>
<evidence type="ECO:0000256" key="1">
    <source>
        <dbReference type="ARBA" id="ARBA00004651"/>
    </source>
</evidence>
<feature type="transmembrane region" description="Helical" evidence="10">
    <location>
        <begin position="334"/>
        <end position="357"/>
    </location>
</feature>
<reference evidence="12 13" key="1">
    <citation type="submission" date="2017-05" db="EMBL/GenBank/DDBJ databases">
        <title>Complete and WGS of Bordetella genogroups.</title>
        <authorList>
            <person name="Spilker T."/>
            <person name="LiPuma J."/>
        </authorList>
    </citation>
    <scope>NUCLEOTIDE SEQUENCE [LARGE SCALE GENOMIC DNA]</scope>
    <source>
        <strain evidence="12 13">AU19157</strain>
    </source>
</reference>
<dbReference type="Pfam" id="PF07690">
    <property type="entry name" value="MFS_1"/>
    <property type="match status" value="1"/>
</dbReference>
<feature type="region of interest" description="Disordered" evidence="9">
    <location>
        <begin position="428"/>
        <end position="449"/>
    </location>
</feature>
<dbReference type="InterPro" id="IPR020846">
    <property type="entry name" value="MFS_dom"/>
</dbReference>
<organism evidence="12 13">
    <name type="scientific">Bordetella genomosp. 8</name>
    <dbReference type="NCBI Taxonomy" id="1416806"/>
    <lineage>
        <taxon>Bacteria</taxon>
        <taxon>Pseudomonadati</taxon>
        <taxon>Pseudomonadota</taxon>
        <taxon>Betaproteobacteria</taxon>
        <taxon>Burkholderiales</taxon>
        <taxon>Alcaligenaceae</taxon>
        <taxon>Bordetella</taxon>
    </lineage>
</organism>
<feature type="transmembrane region" description="Helical" evidence="10">
    <location>
        <begin position="117"/>
        <end position="142"/>
    </location>
</feature>
<sequence>MDQTTTVTPLGKRRAIAAITVGNALEFYDFTVYGFMTSAIGRIFFPTLSPYAQILLAIAGFGVGFVARPLGGILIGNYADRHGRKKAMGLTITLMALGCAMLAFSPTPAQAGVFAPLVIVAARLIQGFSAGGEVGASTTFLVEYAGRNDRAYMASWQVASQGLGVMFGAIVASSVISYLSADALDSWGWRVPFVLGMAIAPIGMYIRRQLHETHAEDDAGADRTERRGKMRIVFASHWRELIQASLLFVSCTVGIYVIAFYLPTYAARELKLPVQVGVWAGVVFGIVNFIFAPLSGRLADRWGRKPMILWSRLCLVALLFPAFMWLVAEPSATKLYVSVAVLSVFLTTQFPALLVMLTEMFPRHVRATGLSVVYSTVVAVFSGFSPFVLTWLVHASGNMFAPAWYLLAITLISSLVMFWIDDRTGGKLDEAESSHSTGGLPGNDALGRA</sequence>
<dbReference type="EMBL" id="CP021108">
    <property type="protein sequence ID" value="ARP79742.1"/>
    <property type="molecule type" value="Genomic_DNA"/>
</dbReference>
<evidence type="ECO:0000256" key="3">
    <source>
        <dbReference type="ARBA" id="ARBA00022448"/>
    </source>
</evidence>
<evidence type="ECO:0000313" key="12">
    <source>
        <dbReference type="EMBL" id="ARP79742.1"/>
    </source>
</evidence>
<evidence type="ECO:0000256" key="6">
    <source>
        <dbReference type="ARBA" id="ARBA00022847"/>
    </source>
</evidence>
<dbReference type="PROSITE" id="PS00216">
    <property type="entry name" value="SUGAR_TRANSPORT_1"/>
    <property type="match status" value="1"/>
</dbReference>
<evidence type="ECO:0000256" key="10">
    <source>
        <dbReference type="SAM" id="Phobius"/>
    </source>
</evidence>
<dbReference type="PANTHER" id="PTHR43528">
    <property type="entry name" value="ALPHA-KETOGLUTARATE PERMEASE"/>
    <property type="match status" value="1"/>
</dbReference>
<comment type="subcellular location">
    <subcellularLocation>
        <location evidence="1">Cell membrane</location>
        <topology evidence="1">Multi-pass membrane protein</topology>
    </subcellularLocation>
</comment>
<dbReference type="SUPFAM" id="SSF103473">
    <property type="entry name" value="MFS general substrate transporter"/>
    <property type="match status" value="1"/>
</dbReference>
<dbReference type="PROSITE" id="PS50850">
    <property type="entry name" value="MFS"/>
    <property type="match status" value="1"/>
</dbReference>
<dbReference type="InterPro" id="IPR036259">
    <property type="entry name" value="MFS_trans_sf"/>
</dbReference>
<feature type="domain" description="Major facilitator superfamily (MFS) profile" evidence="11">
    <location>
        <begin position="15"/>
        <end position="425"/>
    </location>
</feature>
<evidence type="ECO:0000256" key="9">
    <source>
        <dbReference type="SAM" id="MobiDB-lite"/>
    </source>
</evidence>
<gene>
    <name evidence="12" type="ORF">CAL12_02140</name>
</gene>
<evidence type="ECO:0000259" key="11">
    <source>
        <dbReference type="PROSITE" id="PS50850"/>
    </source>
</evidence>
<dbReference type="GO" id="GO:0005886">
    <property type="term" value="C:plasma membrane"/>
    <property type="evidence" value="ECO:0007669"/>
    <property type="project" value="UniProtKB-SubCell"/>
</dbReference>
<dbReference type="PROSITE" id="PS00217">
    <property type="entry name" value="SUGAR_TRANSPORT_2"/>
    <property type="match status" value="1"/>
</dbReference>
<dbReference type="FunFam" id="1.20.1250.20:FF:000001">
    <property type="entry name" value="Dicarboxylate MFS transporter"/>
    <property type="match status" value="1"/>
</dbReference>
<evidence type="ECO:0000313" key="13">
    <source>
        <dbReference type="Proteomes" id="UP000194151"/>
    </source>
</evidence>
<keyword evidence="8 10" id="KW-0472">Membrane</keyword>
<feature type="transmembrane region" description="Helical" evidence="10">
    <location>
        <begin position="241"/>
        <end position="262"/>
    </location>
</feature>
<dbReference type="Proteomes" id="UP000194151">
    <property type="component" value="Chromosome"/>
</dbReference>
<feature type="transmembrane region" description="Helical" evidence="10">
    <location>
        <begin position="399"/>
        <end position="420"/>
    </location>
</feature>
<comment type="similarity">
    <text evidence="2">Belongs to the major facilitator superfamily. Metabolite:H+ Symporter (MHS) family (TC 2.A.1.6) family.</text>
</comment>
<keyword evidence="6" id="KW-0769">Symport</keyword>
<protein>
    <submittedName>
        <fullName evidence="12">MFS transporter</fullName>
    </submittedName>
</protein>
<keyword evidence="3" id="KW-0813">Transport</keyword>
<keyword evidence="4" id="KW-1003">Cell membrane</keyword>
<proteinExistence type="inferred from homology"/>
<dbReference type="InterPro" id="IPR005829">
    <property type="entry name" value="Sugar_transporter_CS"/>
</dbReference>
<feature type="transmembrane region" description="Helical" evidence="10">
    <location>
        <begin position="187"/>
        <end position="206"/>
    </location>
</feature>
<dbReference type="InterPro" id="IPR051084">
    <property type="entry name" value="H+-coupled_symporters"/>
</dbReference>
<feature type="transmembrane region" description="Helical" evidence="10">
    <location>
        <begin position="307"/>
        <end position="328"/>
    </location>
</feature>
<evidence type="ECO:0000256" key="8">
    <source>
        <dbReference type="ARBA" id="ARBA00023136"/>
    </source>
</evidence>
<evidence type="ECO:0000256" key="7">
    <source>
        <dbReference type="ARBA" id="ARBA00022989"/>
    </source>
</evidence>
<dbReference type="RefSeq" id="WP_086062974.1">
    <property type="nucleotide sequence ID" value="NZ_CP021108.1"/>
</dbReference>
<dbReference type="Gene3D" id="1.20.1250.20">
    <property type="entry name" value="MFS general substrate transporter like domains"/>
    <property type="match status" value="2"/>
</dbReference>
<keyword evidence="13" id="KW-1185">Reference proteome</keyword>
<dbReference type="GO" id="GO:0015293">
    <property type="term" value="F:symporter activity"/>
    <property type="evidence" value="ECO:0007669"/>
    <property type="project" value="UniProtKB-KW"/>
</dbReference>
<keyword evidence="7 10" id="KW-1133">Transmembrane helix</keyword>
<feature type="transmembrane region" description="Helical" evidence="10">
    <location>
        <begin position="54"/>
        <end position="75"/>
    </location>
</feature>
<dbReference type="KEGG" id="bgv:CAL12_02140"/>